<feature type="region of interest" description="Disordered" evidence="5">
    <location>
        <begin position="1"/>
        <end position="139"/>
    </location>
</feature>
<evidence type="ECO:0000256" key="2">
    <source>
        <dbReference type="ARBA" id="ARBA00023125"/>
    </source>
</evidence>
<dbReference type="InterPro" id="IPR036388">
    <property type="entry name" value="WH-like_DNA-bd_sf"/>
</dbReference>
<evidence type="ECO:0000259" key="6">
    <source>
        <dbReference type="PROSITE" id="PS50039"/>
    </source>
</evidence>
<evidence type="ECO:0000256" key="4">
    <source>
        <dbReference type="PROSITE-ProRule" id="PRU00089"/>
    </source>
</evidence>
<feature type="domain" description="Fork-head" evidence="6">
    <location>
        <begin position="156"/>
        <end position="249"/>
    </location>
</feature>
<dbReference type="STRING" id="284592.Q6BLR5"/>
<evidence type="ECO:0000313" key="7">
    <source>
        <dbReference type="EMBL" id="CAG89201.2"/>
    </source>
</evidence>
<dbReference type="RefSeq" id="XP_460856.2">
    <property type="nucleotide sequence ID" value="XM_460856.1"/>
</dbReference>
<dbReference type="GeneID" id="2903597"/>
<sequence>MSTAGRYMDRVPLREKNAGNIAASSSREKTRLTETPNTHKSRKITTPPESVSVSRKKSLILETPISKHFNDDGVNGTSNGETDNTKSALLSPAFSSPQQQSQRRMKDSFDIPPKPSFVQSSSASVDSDDEKYKSKKKKKTKKDLKDTTFQLGSHDKPPYSYATLIGMSILSNPEKRLTLSQIYQWISDTFKYYRREEVGWQNSIRHNLSLNKAFIKGEKSKDGKGHFWCIQPGCEEQFLRSKNSKKHSYQEIIDQIYASINPSKSSINSIPSSPNVSNEDLKRKASDTDDAASYEGYGDDEDQEDDEEYTRSILNPPIKKQRLLSATTGNGTLETIPNLEPPFSQWQATPGGFKISNSPNTSNSNNPPQFVISESPGKPLLAGKNLTFTSSFSCNSNLELSPIRPSETGPLLEPLTPANNVYRNGSLLNHQLSAFHYQSHHPHLSSSTTSTLLQQSIQQPHNVKTPKSCSRTPLRNLRTPQTASIMKKLWNSPSYLEEFYYSPLVSSSQAALNSYDDDDMIMRAFESPSNNAHGHNKRPSISSTSTNSSRNLFNDLKKIDHSSRNSSTSSNNDKERTRLRSVSASSTDKDDN</sequence>
<feature type="compositionally biased region" description="Polar residues" evidence="5">
    <location>
        <begin position="75"/>
        <end position="88"/>
    </location>
</feature>
<dbReference type="GO" id="GO:0000978">
    <property type="term" value="F:RNA polymerase II cis-regulatory region sequence-specific DNA binding"/>
    <property type="evidence" value="ECO:0007669"/>
    <property type="project" value="UniProtKB-ARBA"/>
</dbReference>
<feature type="region of interest" description="Disordered" evidence="5">
    <location>
        <begin position="526"/>
        <end position="592"/>
    </location>
</feature>
<keyword evidence="8" id="KW-1185">Reference proteome</keyword>
<evidence type="ECO:0000256" key="1">
    <source>
        <dbReference type="ARBA" id="ARBA00004123"/>
    </source>
</evidence>
<organism evidence="7 8">
    <name type="scientific">Debaryomyces hansenii (strain ATCC 36239 / CBS 767 / BCRC 21394 / JCM 1990 / NBRC 0083 / IGC 2968)</name>
    <name type="common">Yeast</name>
    <name type="synonym">Torulaspora hansenii</name>
    <dbReference type="NCBI Taxonomy" id="284592"/>
    <lineage>
        <taxon>Eukaryota</taxon>
        <taxon>Fungi</taxon>
        <taxon>Dikarya</taxon>
        <taxon>Ascomycota</taxon>
        <taxon>Saccharomycotina</taxon>
        <taxon>Pichiomycetes</taxon>
        <taxon>Debaryomycetaceae</taxon>
        <taxon>Debaryomyces</taxon>
    </lineage>
</organism>
<feature type="region of interest" description="Disordered" evidence="5">
    <location>
        <begin position="264"/>
        <end position="315"/>
    </location>
</feature>
<dbReference type="HOGENOM" id="CLU_023743_0_0_1"/>
<gene>
    <name evidence="7" type="ordered locus">DEHA2F11308g</name>
</gene>
<feature type="compositionally biased region" description="Low complexity" evidence="5">
    <location>
        <begin position="356"/>
        <end position="368"/>
    </location>
</feature>
<feature type="compositionally biased region" description="Low complexity" evidence="5">
    <location>
        <begin position="91"/>
        <end position="102"/>
    </location>
</feature>
<feature type="compositionally biased region" description="Basic and acidic residues" evidence="5">
    <location>
        <begin position="7"/>
        <end position="17"/>
    </location>
</feature>
<dbReference type="PANTHER" id="PTHR11829:SF343">
    <property type="entry name" value="FORK-HEAD DOMAIN-CONTAINING PROTEIN"/>
    <property type="match status" value="1"/>
</dbReference>
<dbReference type="Pfam" id="PF00250">
    <property type="entry name" value="Forkhead"/>
    <property type="match status" value="1"/>
</dbReference>
<dbReference type="InParanoid" id="Q6BLR5"/>
<dbReference type="Proteomes" id="UP000000599">
    <property type="component" value="Chromosome F"/>
</dbReference>
<evidence type="ECO:0000256" key="5">
    <source>
        <dbReference type="SAM" id="MobiDB-lite"/>
    </source>
</evidence>
<feature type="DNA-binding region" description="Fork-head" evidence="4">
    <location>
        <begin position="156"/>
        <end position="249"/>
    </location>
</feature>
<dbReference type="KEGG" id="dha:DEHA2F11308g"/>
<keyword evidence="3 4" id="KW-0539">Nucleus</keyword>
<dbReference type="InterPro" id="IPR030456">
    <property type="entry name" value="TF_fork_head_CS_2"/>
</dbReference>
<dbReference type="SUPFAM" id="SSF46785">
    <property type="entry name" value="Winged helix' DNA-binding domain"/>
    <property type="match status" value="1"/>
</dbReference>
<feature type="compositionally biased region" description="Low complexity" evidence="5">
    <location>
        <begin position="264"/>
        <end position="278"/>
    </location>
</feature>
<feature type="compositionally biased region" description="Acidic residues" evidence="5">
    <location>
        <begin position="288"/>
        <end position="308"/>
    </location>
</feature>
<name>Q6BLR5_DEBHA</name>
<dbReference type="PRINTS" id="PR00053">
    <property type="entry name" value="FORKHEAD"/>
</dbReference>
<dbReference type="Gene3D" id="1.10.10.10">
    <property type="entry name" value="Winged helix-like DNA-binding domain superfamily/Winged helix DNA-binding domain"/>
    <property type="match status" value="1"/>
</dbReference>
<dbReference type="EMBL" id="CR382138">
    <property type="protein sequence ID" value="CAG89201.2"/>
    <property type="molecule type" value="Genomic_DNA"/>
</dbReference>
<accession>Q6BLR5</accession>
<evidence type="ECO:0000313" key="8">
    <source>
        <dbReference type="Proteomes" id="UP000000599"/>
    </source>
</evidence>
<dbReference type="PANTHER" id="PTHR11829">
    <property type="entry name" value="FORKHEAD BOX PROTEIN"/>
    <property type="match status" value="1"/>
</dbReference>
<protein>
    <submittedName>
        <fullName evidence="7">DEHA2F11308p</fullName>
    </submittedName>
</protein>
<evidence type="ECO:0000256" key="3">
    <source>
        <dbReference type="ARBA" id="ARBA00023242"/>
    </source>
</evidence>
<keyword evidence="2 4" id="KW-0238">DNA-binding</keyword>
<dbReference type="AlphaFoldDB" id="Q6BLR5"/>
<proteinExistence type="predicted"/>
<dbReference type="InterPro" id="IPR036390">
    <property type="entry name" value="WH_DNA-bd_sf"/>
</dbReference>
<feature type="compositionally biased region" description="Low complexity" evidence="5">
    <location>
        <begin position="540"/>
        <end position="549"/>
    </location>
</feature>
<dbReference type="InterPro" id="IPR001766">
    <property type="entry name" value="Fork_head_dom"/>
</dbReference>
<dbReference type="GO" id="GO:0005634">
    <property type="term" value="C:nucleus"/>
    <property type="evidence" value="ECO:0007669"/>
    <property type="project" value="UniProtKB-SubCell"/>
</dbReference>
<comment type="subcellular location">
    <subcellularLocation>
        <location evidence="1 4">Nucleus</location>
    </subcellularLocation>
</comment>
<dbReference type="VEuPathDB" id="FungiDB:DEHA2F11308g"/>
<dbReference type="FunFam" id="1.10.10.10:FF:000260">
    <property type="entry name" value="Forkhead transcription factor (Sep1)"/>
    <property type="match status" value="1"/>
</dbReference>
<dbReference type="PROSITE" id="PS00658">
    <property type="entry name" value="FORK_HEAD_2"/>
    <property type="match status" value="1"/>
</dbReference>
<dbReference type="SMART" id="SM00339">
    <property type="entry name" value="FH"/>
    <property type="match status" value="1"/>
</dbReference>
<dbReference type="InterPro" id="IPR050211">
    <property type="entry name" value="FOX_domain-containing"/>
</dbReference>
<feature type="region of interest" description="Disordered" evidence="5">
    <location>
        <begin position="458"/>
        <end position="480"/>
    </location>
</feature>
<dbReference type="OMA" id="KKLWNSP"/>
<reference evidence="7 8" key="1">
    <citation type="journal article" date="2004" name="Nature">
        <title>Genome evolution in yeasts.</title>
        <authorList>
            <consortium name="Genolevures"/>
            <person name="Dujon B."/>
            <person name="Sherman D."/>
            <person name="Fischer G."/>
            <person name="Durrens P."/>
            <person name="Casaregola S."/>
            <person name="Lafontaine I."/>
            <person name="de Montigny J."/>
            <person name="Marck C."/>
            <person name="Neuveglise C."/>
            <person name="Talla E."/>
            <person name="Goffard N."/>
            <person name="Frangeul L."/>
            <person name="Aigle M."/>
            <person name="Anthouard V."/>
            <person name="Babour A."/>
            <person name="Barbe V."/>
            <person name="Barnay S."/>
            <person name="Blanchin S."/>
            <person name="Beckerich J.M."/>
            <person name="Beyne E."/>
            <person name="Bleykasten C."/>
            <person name="Boisrame A."/>
            <person name="Boyer J."/>
            <person name="Cattolico L."/>
            <person name="Confanioleri F."/>
            <person name="de Daruvar A."/>
            <person name="Despons L."/>
            <person name="Fabre E."/>
            <person name="Fairhead C."/>
            <person name="Ferry-Dumazet H."/>
            <person name="Groppi A."/>
            <person name="Hantraye F."/>
            <person name="Hennequin C."/>
            <person name="Jauniaux N."/>
            <person name="Joyet P."/>
            <person name="Kachouri R."/>
            <person name="Kerrest A."/>
            <person name="Koszul R."/>
            <person name="Lemaire M."/>
            <person name="Lesur I."/>
            <person name="Ma L."/>
            <person name="Muller H."/>
            <person name="Nicaud J.M."/>
            <person name="Nikolski M."/>
            <person name="Oztas S."/>
            <person name="Ozier-Kalogeropoulos O."/>
            <person name="Pellenz S."/>
            <person name="Potier S."/>
            <person name="Richard G.F."/>
            <person name="Straub M.L."/>
            <person name="Suleau A."/>
            <person name="Swennene D."/>
            <person name="Tekaia F."/>
            <person name="Wesolowski-Louvel M."/>
            <person name="Westhof E."/>
            <person name="Wirth B."/>
            <person name="Zeniou-Meyer M."/>
            <person name="Zivanovic I."/>
            <person name="Bolotin-Fukuhara M."/>
            <person name="Thierry A."/>
            <person name="Bouchier C."/>
            <person name="Caudron B."/>
            <person name="Scarpelli C."/>
            <person name="Gaillardin C."/>
            <person name="Weissenbach J."/>
            <person name="Wincker P."/>
            <person name="Souciet J.L."/>
        </authorList>
    </citation>
    <scope>NUCLEOTIDE SEQUENCE [LARGE SCALE GENOMIC DNA]</scope>
    <source>
        <strain evidence="8">ATCC 36239 / CBS 767 / BCRC 21394 / JCM 1990 / NBRC 0083 / IGC 2968</strain>
    </source>
</reference>
<dbReference type="FunCoup" id="Q6BLR5">
    <property type="interactions" value="413"/>
</dbReference>
<dbReference type="eggNOG" id="KOG2294">
    <property type="taxonomic scope" value="Eukaryota"/>
</dbReference>
<dbReference type="OrthoDB" id="5954824at2759"/>
<dbReference type="PROSITE" id="PS50039">
    <property type="entry name" value="FORK_HEAD_3"/>
    <property type="match status" value="1"/>
</dbReference>
<dbReference type="GO" id="GO:0001228">
    <property type="term" value="F:DNA-binding transcription activator activity, RNA polymerase II-specific"/>
    <property type="evidence" value="ECO:0007669"/>
    <property type="project" value="UniProtKB-ARBA"/>
</dbReference>
<feature type="region of interest" description="Disordered" evidence="5">
    <location>
        <begin position="331"/>
        <end position="368"/>
    </location>
</feature>